<feature type="binding site" evidence="7">
    <location>
        <position position="60"/>
    </location>
    <ligand>
        <name>carbamoyl phosphate</name>
        <dbReference type="ChEBI" id="CHEBI:58228"/>
    </ligand>
</feature>
<evidence type="ECO:0000256" key="1">
    <source>
        <dbReference type="ARBA" id="ARBA00004852"/>
    </source>
</evidence>
<dbReference type="EC" id="2.1.3.2" evidence="7"/>
<feature type="domain" description="Aspartate/ornithine carbamoyltransferase Asp/Orn-binding" evidence="8">
    <location>
        <begin position="156"/>
        <end position="304"/>
    </location>
</feature>
<evidence type="ECO:0000256" key="6">
    <source>
        <dbReference type="ARBA" id="ARBA00048859"/>
    </source>
</evidence>
<keyword evidence="11" id="KW-1185">Reference proteome</keyword>
<dbReference type="FunFam" id="3.40.50.1370:FF:000002">
    <property type="entry name" value="Aspartate carbamoyltransferase 2"/>
    <property type="match status" value="1"/>
</dbReference>
<dbReference type="InterPro" id="IPR002082">
    <property type="entry name" value="Asp_carbamoyltransf"/>
</dbReference>
<feature type="domain" description="Aspartate/ornithine carbamoyltransferase carbamoyl-P binding" evidence="9">
    <location>
        <begin position="10"/>
        <end position="148"/>
    </location>
</feature>
<evidence type="ECO:0000259" key="8">
    <source>
        <dbReference type="Pfam" id="PF00185"/>
    </source>
</evidence>
<dbReference type="Gene3D" id="3.40.50.1370">
    <property type="entry name" value="Aspartate/ornithine carbamoyltransferase"/>
    <property type="match status" value="2"/>
</dbReference>
<gene>
    <name evidence="7 10" type="primary">pyrB</name>
    <name evidence="10" type="ORF">J3U87_15465</name>
</gene>
<evidence type="ECO:0000256" key="3">
    <source>
        <dbReference type="ARBA" id="ARBA00022679"/>
    </source>
</evidence>
<keyword evidence="4 7" id="KW-0665">Pyrimidine biosynthesis</keyword>
<dbReference type="NCBIfam" id="NF002032">
    <property type="entry name" value="PRK00856.1"/>
    <property type="match status" value="1"/>
</dbReference>
<comment type="function">
    <text evidence="5 7">Catalyzes the condensation of carbamoyl phosphate and aspartate to form carbamoyl aspartate and inorganic phosphate, the committed step in the de novo pyrimidine nucleotide biosynthesis pathway.</text>
</comment>
<dbReference type="GO" id="GO:0006207">
    <property type="term" value="P:'de novo' pyrimidine nucleobase biosynthetic process"/>
    <property type="evidence" value="ECO:0007669"/>
    <property type="project" value="InterPro"/>
</dbReference>
<dbReference type="RefSeq" id="WP_237383946.1">
    <property type="nucleotide sequence ID" value="NZ_CP071793.1"/>
</dbReference>
<dbReference type="InterPro" id="IPR006130">
    <property type="entry name" value="Asp/Orn_carbamoylTrfase"/>
</dbReference>
<dbReference type="GO" id="GO:0044205">
    <property type="term" value="P:'de novo' UMP biosynthetic process"/>
    <property type="evidence" value="ECO:0007669"/>
    <property type="project" value="UniProtKB-UniRule"/>
</dbReference>
<dbReference type="SUPFAM" id="SSF53671">
    <property type="entry name" value="Aspartate/ornithine carbamoyltransferase"/>
    <property type="match status" value="1"/>
</dbReference>
<comment type="similarity">
    <text evidence="2 7">Belongs to the aspartate/ornithine carbamoyltransferase superfamily. ATCase family.</text>
</comment>
<dbReference type="NCBIfam" id="TIGR00670">
    <property type="entry name" value="asp_carb_tr"/>
    <property type="match status" value="1"/>
</dbReference>
<dbReference type="InterPro" id="IPR006132">
    <property type="entry name" value="Asp/Orn_carbamoyltranf_P-bd"/>
</dbReference>
<reference evidence="10" key="1">
    <citation type="submission" date="2021-03" db="EMBL/GenBank/DDBJ databases">
        <title>Acanthopleuribacteraceae sp. M133.</title>
        <authorList>
            <person name="Wang G."/>
        </authorList>
    </citation>
    <scope>NUCLEOTIDE SEQUENCE</scope>
    <source>
        <strain evidence="10">M133</strain>
    </source>
</reference>
<feature type="binding site" evidence="7">
    <location>
        <position position="137"/>
    </location>
    <ligand>
        <name>carbamoyl phosphate</name>
        <dbReference type="ChEBI" id="CHEBI:58228"/>
    </ligand>
</feature>
<dbReference type="InterPro" id="IPR006131">
    <property type="entry name" value="Asp_carbamoyltransf_Asp/Orn-bd"/>
</dbReference>
<feature type="binding site" evidence="7">
    <location>
        <position position="170"/>
    </location>
    <ligand>
        <name>L-aspartate</name>
        <dbReference type="ChEBI" id="CHEBI:29991"/>
    </ligand>
</feature>
<name>A0A8A4TV63_SULCO</name>
<accession>A0A8A4TV63</accession>
<proteinExistence type="inferred from homology"/>
<evidence type="ECO:0000313" key="10">
    <source>
        <dbReference type="EMBL" id="QTD53846.1"/>
    </source>
</evidence>
<feature type="binding site" evidence="7">
    <location>
        <position position="271"/>
    </location>
    <ligand>
        <name>carbamoyl phosphate</name>
        <dbReference type="ChEBI" id="CHEBI:58228"/>
    </ligand>
</feature>
<feature type="binding site" evidence="7">
    <location>
        <position position="109"/>
    </location>
    <ligand>
        <name>carbamoyl phosphate</name>
        <dbReference type="ChEBI" id="CHEBI:58228"/>
    </ligand>
</feature>
<dbReference type="GO" id="GO:0016597">
    <property type="term" value="F:amino acid binding"/>
    <property type="evidence" value="ECO:0007669"/>
    <property type="project" value="InterPro"/>
</dbReference>
<dbReference type="UniPathway" id="UPA00070">
    <property type="reaction ID" value="UER00116"/>
</dbReference>
<dbReference type="InterPro" id="IPR036901">
    <property type="entry name" value="Asp/Orn_carbamoylTrfase_sf"/>
</dbReference>
<dbReference type="Pfam" id="PF00185">
    <property type="entry name" value="OTCace"/>
    <property type="match status" value="1"/>
</dbReference>
<dbReference type="KEGG" id="scor:J3U87_15465"/>
<comment type="catalytic activity">
    <reaction evidence="6 7">
        <text>carbamoyl phosphate + L-aspartate = N-carbamoyl-L-aspartate + phosphate + H(+)</text>
        <dbReference type="Rhea" id="RHEA:20013"/>
        <dbReference type="ChEBI" id="CHEBI:15378"/>
        <dbReference type="ChEBI" id="CHEBI:29991"/>
        <dbReference type="ChEBI" id="CHEBI:32814"/>
        <dbReference type="ChEBI" id="CHEBI:43474"/>
        <dbReference type="ChEBI" id="CHEBI:58228"/>
        <dbReference type="EC" id="2.1.3.2"/>
    </reaction>
</comment>
<evidence type="ECO:0000256" key="7">
    <source>
        <dbReference type="HAMAP-Rule" id="MF_00001"/>
    </source>
</evidence>
<organism evidence="10 11">
    <name type="scientific">Sulfidibacter corallicola</name>
    <dbReference type="NCBI Taxonomy" id="2818388"/>
    <lineage>
        <taxon>Bacteria</taxon>
        <taxon>Pseudomonadati</taxon>
        <taxon>Acidobacteriota</taxon>
        <taxon>Holophagae</taxon>
        <taxon>Acanthopleuribacterales</taxon>
        <taxon>Acanthopleuribacteraceae</taxon>
        <taxon>Sulfidibacter</taxon>
    </lineage>
</organism>
<feature type="binding site" evidence="7">
    <location>
        <position position="140"/>
    </location>
    <ligand>
        <name>carbamoyl phosphate</name>
        <dbReference type="ChEBI" id="CHEBI:58228"/>
    </ligand>
</feature>
<dbReference type="EMBL" id="CP071793">
    <property type="protein sequence ID" value="QTD53846.1"/>
    <property type="molecule type" value="Genomic_DNA"/>
</dbReference>
<comment type="pathway">
    <text evidence="1 7">Pyrimidine metabolism; UMP biosynthesis via de novo pathway; (S)-dihydroorotate from bicarbonate: step 2/3.</text>
</comment>
<evidence type="ECO:0000259" key="9">
    <source>
        <dbReference type="Pfam" id="PF02729"/>
    </source>
</evidence>
<dbReference type="PANTHER" id="PTHR45753">
    <property type="entry name" value="ORNITHINE CARBAMOYLTRANSFERASE, MITOCHONDRIAL"/>
    <property type="match status" value="1"/>
</dbReference>
<evidence type="ECO:0000313" key="11">
    <source>
        <dbReference type="Proteomes" id="UP000663929"/>
    </source>
</evidence>
<feature type="binding site" evidence="7">
    <location>
        <position position="59"/>
    </location>
    <ligand>
        <name>carbamoyl phosphate</name>
        <dbReference type="ChEBI" id="CHEBI:58228"/>
    </ligand>
</feature>
<evidence type="ECO:0000256" key="5">
    <source>
        <dbReference type="ARBA" id="ARBA00043884"/>
    </source>
</evidence>
<dbReference type="HAMAP" id="MF_00001">
    <property type="entry name" value="Asp_carb_tr"/>
    <property type="match status" value="1"/>
</dbReference>
<sequence length="310" mass="34675">MTDSFDFKGRHIIDTEDLSTEQILHLVDVADRIQAMGAEALDLAKGKILATLFWEPSTRTRLSFEAAMFKLGGNVLGFSEASTSSAAKGETLADTIKTVSLYSDIIAMRHPMEGSALASTFYSEVPVINGGDGAHLHPTQTLGDIYSLFKEKGDLKGLKMGFLGDLLFGRTIHTLVRLLTRFGVEMHFFSPEGLNIPDYVRGSLEEKGAVFTESEDMNGHLADLDVLYVTRIQKERFFSEEEYLRKQNSYRIDLEIMEKAKEDLLVLHPLPRNEEIAPEVDRLPNAGYFRQATYGMHMRMALISKCLGVL</sequence>
<comment type="subunit">
    <text evidence="7">Heterododecamer (2C3:3R2) of six catalytic PyrB chains organized as two trimers (C3), and six regulatory PyrI chains organized as three dimers (R2).</text>
</comment>
<feature type="binding site" evidence="7">
    <location>
        <position position="231"/>
    </location>
    <ligand>
        <name>L-aspartate</name>
        <dbReference type="ChEBI" id="CHEBI:29991"/>
    </ligand>
</feature>
<evidence type="ECO:0000256" key="4">
    <source>
        <dbReference type="ARBA" id="ARBA00022975"/>
    </source>
</evidence>
<dbReference type="AlphaFoldDB" id="A0A8A4TV63"/>
<dbReference type="PRINTS" id="PR00100">
    <property type="entry name" value="AOTCASE"/>
</dbReference>
<dbReference type="GO" id="GO:0006520">
    <property type="term" value="P:amino acid metabolic process"/>
    <property type="evidence" value="ECO:0007669"/>
    <property type="project" value="InterPro"/>
</dbReference>
<evidence type="ECO:0000256" key="2">
    <source>
        <dbReference type="ARBA" id="ARBA00008896"/>
    </source>
</evidence>
<dbReference type="GO" id="GO:0004070">
    <property type="term" value="F:aspartate carbamoyltransferase activity"/>
    <property type="evidence" value="ECO:0007669"/>
    <property type="project" value="UniProtKB-UniRule"/>
</dbReference>
<dbReference type="Proteomes" id="UP000663929">
    <property type="component" value="Chromosome"/>
</dbReference>
<dbReference type="Pfam" id="PF02729">
    <property type="entry name" value="OTCace_N"/>
    <property type="match status" value="1"/>
</dbReference>
<dbReference type="PROSITE" id="PS00097">
    <property type="entry name" value="CARBAMOYLTRANSFERASE"/>
    <property type="match status" value="1"/>
</dbReference>
<keyword evidence="3 7" id="KW-0808">Transferase</keyword>
<dbReference type="PRINTS" id="PR00101">
    <property type="entry name" value="ATCASE"/>
</dbReference>
<feature type="binding site" evidence="7">
    <location>
        <position position="270"/>
    </location>
    <ligand>
        <name>carbamoyl phosphate</name>
        <dbReference type="ChEBI" id="CHEBI:58228"/>
    </ligand>
</feature>
<dbReference type="PANTHER" id="PTHR45753:SF6">
    <property type="entry name" value="ASPARTATE CARBAMOYLTRANSFERASE"/>
    <property type="match status" value="1"/>
</dbReference>
<protein>
    <recommendedName>
        <fullName evidence="7">Aspartate carbamoyltransferase</fullName>
        <ecNumber evidence="7">2.1.3.2</ecNumber>
    </recommendedName>
    <alternativeName>
        <fullName evidence="7">Aspartate transcarbamylase</fullName>
        <shortName evidence="7">ATCase</shortName>
    </alternativeName>
</protein>
<feature type="binding site" evidence="7">
    <location>
        <position position="88"/>
    </location>
    <ligand>
        <name>L-aspartate</name>
        <dbReference type="ChEBI" id="CHEBI:29991"/>
    </ligand>
</feature>